<dbReference type="Pfam" id="PF00072">
    <property type="entry name" value="Response_reg"/>
    <property type="match status" value="1"/>
</dbReference>
<dbReference type="GO" id="GO:0000155">
    <property type="term" value="F:phosphorelay sensor kinase activity"/>
    <property type="evidence" value="ECO:0007669"/>
    <property type="project" value="InterPro"/>
</dbReference>
<feature type="domain" description="PAS" evidence="9">
    <location>
        <begin position="160"/>
        <end position="227"/>
    </location>
</feature>
<dbReference type="InterPro" id="IPR036097">
    <property type="entry name" value="HisK_dim/P_sf"/>
</dbReference>
<dbReference type="Gene3D" id="3.30.450.20">
    <property type="entry name" value="PAS domain"/>
    <property type="match status" value="2"/>
</dbReference>
<dbReference type="PRINTS" id="PR00344">
    <property type="entry name" value="BCTRLSENSOR"/>
</dbReference>
<evidence type="ECO:0000313" key="12">
    <source>
        <dbReference type="Proteomes" id="UP000315700"/>
    </source>
</evidence>
<dbReference type="NCBIfam" id="TIGR00229">
    <property type="entry name" value="sensory_box"/>
    <property type="match status" value="1"/>
</dbReference>
<dbReference type="Pfam" id="PF02518">
    <property type="entry name" value="HATPase_c"/>
    <property type="match status" value="1"/>
</dbReference>
<dbReference type="CDD" id="cd00130">
    <property type="entry name" value="PAS"/>
    <property type="match status" value="1"/>
</dbReference>
<evidence type="ECO:0000259" key="10">
    <source>
        <dbReference type="PROSITE" id="PS50113"/>
    </source>
</evidence>
<evidence type="ECO:0000256" key="3">
    <source>
        <dbReference type="ARBA" id="ARBA00022553"/>
    </source>
</evidence>
<dbReference type="SUPFAM" id="SSF47384">
    <property type="entry name" value="Homodimeric domain of signal transducing histidine kinase"/>
    <property type="match status" value="1"/>
</dbReference>
<dbReference type="EC" id="2.7.13.3" evidence="2"/>
<keyword evidence="3 6" id="KW-0597">Phosphoprotein</keyword>
<evidence type="ECO:0000256" key="4">
    <source>
        <dbReference type="ARBA" id="ARBA00022679"/>
    </source>
</evidence>
<proteinExistence type="predicted"/>
<dbReference type="InterPro" id="IPR003594">
    <property type="entry name" value="HATPase_dom"/>
</dbReference>
<dbReference type="InParanoid" id="A0A517SFE7"/>
<dbReference type="EMBL" id="CP036271">
    <property type="protein sequence ID" value="QDT54849.1"/>
    <property type="molecule type" value="Genomic_DNA"/>
</dbReference>
<feature type="domain" description="Histidine kinase" evidence="7">
    <location>
        <begin position="300"/>
        <end position="520"/>
    </location>
</feature>
<keyword evidence="4 11" id="KW-0808">Transferase</keyword>
<dbReference type="InterPro" id="IPR001610">
    <property type="entry name" value="PAC"/>
</dbReference>
<feature type="domain" description="PAC" evidence="10">
    <location>
        <begin position="228"/>
        <end position="282"/>
    </location>
</feature>
<dbReference type="SMART" id="SM00388">
    <property type="entry name" value="HisKA"/>
    <property type="match status" value="1"/>
</dbReference>
<dbReference type="InterPro" id="IPR011006">
    <property type="entry name" value="CheY-like_superfamily"/>
</dbReference>
<dbReference type="InterPro" id="IPR005467">
    <property type="entry name" value="His_kinase_dom"/>
</dbReference>
<dbReference type="InterPro" id="IPR003661">
    <property type="entry name" value="HisK_dim/P_dom"/>
</dbReference>
<dbReference type="Proteomes" id="UP000315700">
    <property type="component" value="Chromosome"/>
</dbReference>
<organism evidence="11 12">
    <name type="scientific">Caulifigura coniformis</name>
    <dbReference type="NCBI Taxonomy" id="2527983"/>
    <lineage>
        <taxon>Bacteria</taxon>
        <taxon>Pseudomonadati</taxon>
        <taxon>Planctomycetota</taxon>
        <taxon>Planctomycetia</taxon>
        <taxon>Planctomycetales</taxon>
        <taxon>Planctomycetaceae</taxon>
        <taxon>Caulifigura</taxon>
    </lineage>
</organism>
<dbReference type="CDD" id="cd17546">
    <property type="entry name" value="REC_hyHK_CKI1_RcsC-like"/>
    <property type="match status" value="1"/>
</dbReference>
<dbReference type="AlphaFoldDB" id="A0A517SFE7"/>
<name>A0A517SFE7_9PLAN</name>
<dbReference type="Pfam" id="PF13426">
    <property type="entry name" value="PAS_9"/>
    <property type="match status" value="1"/>
</dbReference>
<dbReference type="KEGG" id="ccos:Pan44_28870"/>
<dbReference type="PROSITE" id="PS50112">
    <property type="entry name" value="PAS"/>
    <property type="match status" value="1"/>
</dbReference>
<reference evidence="11 12" key="1">
    <citation type="submission" date="2019-02" db="EMBL/GenBank/DDBJ databases">
        <title>Deep-cultivation of Planctomycetes and their phenomic and genomic characterization uncovers novel biology.</title>
        <authorList>
            <person name="Wiegand S."/>
            <person name="Jogler M."/>
            <person name="Boedeker C."/>
            <person name="Pinto D."/>
            <person name="Vollmers J."/>
            <person name="Rivas-Marin E."/>
            <person name="Kohn T."/>
            <person name="Peeters S.H."/>
            <person name="Heuer A."/>
            <person name="Rast P."/>
            <person name="Oberbeckmann S."/>
            <person name="Bunk B."/>
            <person name="Jeske O."/>
            <person name="Meyerdierks A."/>
            <person name="Storesund J.E."/>
            <person name="Kallscheuer N."/>
            <person name="Luecker S."/>
            <person name="Lage O.M."/>
            <person name="Pohl T."/>
            <person name="Merkel B.J."/>
            <person name="Hornburger P."/>
            <person name="Mueller R.-W."/>
            <person name="Bruemmer F."/>
            <person name="Labrenz M."/>
            <person name="Spormann A.M."/>
            <person name="Op den Camp H."/>
            <person name="Overmann J."/>
            <person name="Amann R."/>
            <person name="Jetten M.S.M."/>
            <person name="Mascher T."/>
            <person name="Medema M.H."/>
            <person name="Devos D.P."/>
            <person name="Kaster A.-K."/>
            <person name="Ovreas L."/>
            <person name="Rohde M."/>
            <person name="Galperin M.Y."/>
            <person name="Jogler C."/>
        </authorList>
    </citation>
    <scope>NUCLEOTIDE SEQUENCE [LARGE SCALE GENOMIC DNA]</scope>
    <source>
        <strain evidence="11 12">Pan44</strain>
    </source>
</reference>
<protein>
    <recommendedName>
        <fullName evidence="2">histidine kinase</fullName>
        <ecNumber evidence="2">2.7.13.3</ecNumber>
    </recommendedName>
</protein>
<dbReference type="SMART" id="SM00448">
    <property type="entry name" value="REC"/>
    <property type="match status" value="1"/>
</dbReference>
<dbReference type="Gene3D" id="3.40.50.2300">
    <property type="match status" value="1"/>
</dbReference>
<dbReference type="GO" id="GO:0009927">
    <property type="term" value="F:histidine phosphotransfer kinase activity"/>
    <property type="evidence" value="ECO:0007669"/>
    <property type="project" value="TreeGrafter"/>
</dbReference>
<dbReference type="InterPro" id="IPR000014">
    <property type="entry name" value="PAS"/>
</dbReference>
<keyword evidence="12" id="KW-1185">Reference proteome</keyword>
<dbReference type="CDD" id="cd00082">
    <property type="entry name" value="HisKA"/>
    <property type="match status" value="1"/>
</dbReference>
<comment type="catalytic activity">
    <reaction evidence="1">
        <text>ATP + protein L-histidine = ADP + protein N-phospho-L-histidine.</text>
        <dbReference type="EC" id="2.7.13.3"/>
    </reaction>
</comment>
<evidence type="ECO:0000313" key="11">
    <source>
        <dbReference type="EMBL" id="QDT54849.1"/>
    </source>
</evidence>
<feature type="domain" description="Response regulatory" evidence="8">
    <location>
        <begin position="553"/>
        <end position="672"/>
    </location>
</feature>
<evidence type="ECO:0000259" key="7">
    <source>
        <dbReference type="PROSITE" id="PS50109"/>
    </source>
</evidence>
<evidence type="ECO:0000256" key="1">
    <source>
        <dbReference type="ARBA" id="ARBA00000085"/>
    </source>
</evidence>
<evidence type="ECO:0000256" key="6">
    <source>
        <dbReference type="PROSITE-ProRule" id="PRU00169"/>
    </source>
</evidence>
<dbReference type="SUPFAM" id="SSF52172">
    <property type="entry name" value="CheY-like"/>
    <property type="match status" value="1"/>
</dbReference>
<dbReference type="PROSITE" id="PS50110">
    <property type="entry name" value="RESPONSE_REGULATORY"/>
    <property type="match status" value="1"/>
</dbReference>
<dbReference type="PROSITE" id="PS50109">
    <property type="entry name" value="HIS_KIN"/>
    <property type="match status" value="1"/>
</dbReference>
<dbReference type="PANTHER" id="PTHR43047">
    <property type="entry name" value="TWO-COMPONENT HISTIDINE PROTEIN KINASE"/>
    <property type="match status" value="1"/>
</dbReference>
<dbReference type="FunCoup" id="A0A517SFE7">
    <property type="interactions" value="166"/>
</dbReference>
<evidence type="ECO:0000259" key="9">
    <source>
        <dbReference type="PROSITE" id="PS50112"/>
    </source>
</evidence>
<dbReference type="InterPro" id="IPR001789">
    <property type="entry name" value="Sig_transdc_resp-reg_receiver"/>
</dbReference>
<dbReference type="FunFam" id="3.30.565.10:FF:000010">
    <property type="entry name" value="Sensor histidine kinase RcsC"/>
    <property type="match status" value="1"/>
</dbReference>
<evidence type="ECO:0000256" key="2">
    <source>
        <dbReference type="ARBA" id="ARBA00012438"/>
    </source>
</evidence>
<dbReference type="PROSITE" id="PS50113">
    <property type="entry name" value="PAC"/>
    <property type="match status" value="1"/>
</dbReference>
<dbReference type="SMART" id="SM00091">
    <property type="entry name" value="PAS"/>
    <property type="match status" value="2"/>
</dbReference>
<evidence type="ECO:0000256" key="5">
    <source>
        <dbReference type="ARBA" id="ARBA00022777"/>
    </source>
</evidence>
<gene>
    <name evidence="11" type="primary">rpfC_2</name>
    <name evidence="11" type="ORF">Pan44_28870</name>
</gene>
<dbReference type="RefSeq" id="WP_197453320.1">
    <property type="nucleotide sequence ID" value="NZ_CP036271.1"/>
</dbReference>
<dbReference type="SMART" id="SM00387">
    <property type="entry name" value="HATPase_c"/>
    <property type="match status" value="1"/>
</dbReference>
<keyword evidence="5" id="KW-0418">Kinase</keyword>
<accession>A0A517SFE7</accession>
<dbReference type="SMART" id="SM00086">
    <property type="entry name" value="PAC"/>
    <property type="match status" value="2"/>
</dbReference>
<sequence>MSVDPQQVRPLNEKLQADIVRHEHVERALRDRADHLRLVLDTSQIGVWEVDLKTGLVSVDERAVRLLNLPSHATIPVHELFCSVEASESPGVEAALHQTMVQGRRLESEFCVRRDGQVTAVAIRACATLDGQGKPSRVVGTVVDRTNFERHGVDLVARARALDSLADGVLITSALAHDNPIVYANPGFERLTGYSRSEVLGRNCRFLQGPQTSPDAVDEVRTGLKAGVGVQVTLLNYRKDGSTFWNNLRITPLVNSTGVTTHFVGVQTDVSDQLRVERTLKQAEATALAASEAKSEFLANMSHEIRTPLTAVLGCADTLFPRLEREEHREVLQMIRTQGRMLLGILNDILDLSKIEAGRLDIHVEDCSIVSVVSEVRSLLEPQAAEKGIKLEAEYATRMPALMQTDPLRVRQILVNLVGNAIKFTDAGAVTIVSRCDRSTVPPTLSIEVHDTGIGIPPELLTTVFEAFSQIQPALARRIGGTGLGLTISQRLVRMLGGHIGVVSRVGQGTVFTVTLPVVSSTPLLFEQAASLAEAADEQHRSRDSIDVVVPATVLVAEDTRGIQFMIRRMLEDAGATVAVVDNGERAVTEVLRAQQSGRPFDVVVMDMQMPIMTGFDATARLRAQGSRVPIIALTAAAMRGDREKCLESGCDEYLSKPVDRHALLDAVARQYNRTAPQRAGFHTPDDRL</sequence>
<dbReference type="SUPFAM" id="SSF55785">
    <property type="entry name" value="PYP-like sensor domain (PAS domain)"/>
    <property type="match status" value="2"/>
</dbReference>
<dbReference type="SUPFAM" id="SSF55874">
    <property type="entry name" value="ATPase domain of HSP90 chaperone/DNA topoisomerase II/histidine kinase"/>
    <property type="match status" value="1"/>
</dbReference>
<dbReference type="Pfam" id="PF00512">
    <property type="entry name" value="HisKA"/>
    <property type="match status" value="1"/>
</dbReference>
<dbReference type="PANTHER" id="PTHR43047:SF72">
    <property type="entry name" value="OSMOSENSING HISTIDINE PROTEIN KINASE SLN1"/>
    <property type="match status" value="1"/>
</dbReference>
<dbReference type="Gene3D" id="3.30.565.10">
    <property type="entry name" value="Histidine kinase-like ATPase, C-terminal domain"/>
    <property type="match status" value="1"/>
</dbReference>
<dbReference type="Gene3D" id="1.10.287.130">
    <property type="match status" value="1"/>
</dbReference>
<dbReference type="GO" id="GO:0005886">
    <property type="term" value="C:plasma membrane"/>
    <property type="evidence" value="ECO:0007669"/>
    <property type="project" value="TreeGrafter"/>
</dbReference>
<dbReference type="InterPro" id="IPR000700">
    <property type="entry name" value="PAS-assoc_C"/>
</dbReference>
<evidence type="ECO:0000259" key="8">
    <source>
        <dbReference type="PROSITE" id="PS50110"/>
    </source>
</evidence>
<dbReference type="InterPro" id="IPR004358">
    <property type="entry name" value="Sig_transdc_His_kin-like_C"/>
</dbReference>
<feature type="modified residue" description="4-aspartylphosphate" evidence="6">
    <location>
        <position position="607"/>
    </location>
</feature>
<dbReference type="CDD" id="cd16922">
    <property type="entry name" value="HATPase_EvgS-ArcB-TorS-like"/>
    <property type="match status" value="1"/>
</dbReference>
<dbReference type="InterPro" id="IPR036890">
    <property type="entry name" value="HATPase_C_sf"/>
</dbReference>
<dbReference type="InterPro" id="IPR035965">
    <property type="entry name" value="PAS-like_dom_sf"/>
</dbReference>